<organism evidence="2 3">
    <name type="scientific">Maridesulfovibrio hydrothermalis AM13 = DSM 14728</name>
    <dbReference type="NCBI Taxonomy" id="1121451"/>
    <lineage>
        <taxon>Bacteria</taxon>
        <taxon>Pseudomonadati</taxon>
        <taxon>Thermodesulfobacteriota</taxon>
        <taxon>Desulfovibrionia</taxon>
        <taxon>Desulfovibrionales</taxon>
        <taxon>Desulfovibrionaceae</taxon>
        <taxon>Maridesulfovibrio</taxon>
    </lineage>
</organism>
<dbReference type="AlphaFoldDB" id="L0RGZ2"/>
<sequence>MNILVTGATGLIGSNLVPVLIEQGFKVRALVRDPARAKKILSDPVEIFAGDLNNSEAMAQALEGCDYLFHLAADYRLWVPDPETMYRTNVEGTKLLMEKALEAAVERIVYTSSVCVLGTGNDETATDEDAKSSIEDMISPYKKTKFQAEEVVSRMVREQGLPAVIVNPSTPVGPGDSRPTPTGTMILNTARNGGLFYADTGLNIAHVEDIAKGHLLALQKGTIGRRYILGGDNLPLKDIFEMTARTTKKAGPKFKVPSSIMYPVGFVGELMARIGLIKEPVATMDSIRMAAKKMYYSSQRAEKELGYPHRPAIDAINDSVDWFKKNGMLD</sequence>
<proteinExistence type="predicted"/>
<dbReference type="EC" id="1.1.1.219" evidence="2"/>
<dbReference type="GO" id="GO:0004029">
    <property type="term" value="F:aldehyde dehydrogenase (NAD+) activity"/>
    <property type="evidence" value="ECO:0007669"/>
    <property type="project" value="TreeGrafter"/>
</dbReference>
<dbReference type="InterPro" id="IPR001509">
    <property type="entry name" value="Epimerase_deHydtase"/>
</dbReference>
<dbReference type="RefSeq" id="WP_015338067.1">
    <property type="nucleotide sequence ID" value="NC_020055.1"/>
</dbReference>
<evidence type="ECO:0000259" key="1">
    <source>
        <dbReference type="Pfam" id="PF01370"/>
    </source>
</evidence>
<dbReference type="Pfam" id="PF01370">
    <property type="entry name" value="Epimerase"/>
    <property type="match status" value="1"/>
</dbReference>
<dbReference type="Gene3D" id="3.40.50.720">
    <property type="entry name" value="NAD(P)-binding Rossmann-like Domain"/>
    <property type="match status" value="1"/>
</dbReference>
<gene>
    <name evidence="2" type="primary">dfrA</name>
    <name evidence="2" type="ORF">DESAM_23203</name>
</gene>
<dbReference type="STRING" id="1121451.DESAM_23203"/>
<name>L0RGZ2_9BACT</name>
<accession>L0RGZ2</accession>
<dbReference type="NCBIfam" id="TIGR03466">
    <property type="entry name" value="HpnA"/>
    <property type="match status" value="1"/>
</dbReference>
<evidence type="ECO:0000313" key="2">
    <source>
        <dbReference type="EMBL" id="CCO25470.1"/>
    </source>
</evidence>
<dbReference type="eggNOG" id="COG0451">
    <property type="taxonomic scope" value="Bacteria"/>
</dbReference>
<dbReference type="SUPFAM" id="SSF51735">
    <property type="entry name" value="NAD(P)-binding Rossmann-fold domains"/>
    <property type="match status" value="1"/>
</dbReference>
<dbReference type="PANTHER" id="PTHR48079:SF6">
    <property type="entry name" value="NAD(P)-BINDING DOMAIN-CONTAINING PROTEIN-RELATED"/>
    <property type="match status" value="1"/>
</dbReference>
<dbReference type="GO" id="GO:0045552">
    <property type="term" value="F:dihydroflavanol 4-reductase activity"/>
    <property type="evidence" value="ECO:0007669"/>
    <property type="project" value="UniProtKB-EC"/>
</dbReference>
<dbReference type="PANTHER" id="PTHR48079">
    <property type="entry name" value="PROTEIN YEEZ"/>
    <property type="match status" value="1"/>
</dbReference>
<dbReference type="OrthoDB" id="9814124at2"/>
<keyword evidence="3" id="KW-1185">Reference proteome</keyword>
<dbReference type="KEGG" id="dhy:DESAM_23203"/>
<dbReference type="InterPro" id="IPR036291">
    <property type="entry name" value="NAD(P)-bd_dom_sf"/>
</dbReference>
<dbReference type="EMBL" id="FO203522">
    <property type="protein sequence ID" value="CCO25470.1"/>
    <property type="molecule type" value="Genomic_DNA"/>
</dbReference>
<dbReference type="GO" id="GO:0005737">
    <property type="term" value="C:cytoplasm"/>
    <property type="evidence" value="ECO:0007669"/>
    <property type="project" value="TreeGrafter"/>
</dbReference>
<dbReference type="InterPro" id="IPR017829">
    <property type="entry name" value="Hopanoid-assoc_sugar_epimerase"/>
</dbReference>
<keyword evidence="2" id="KW-0560">Oxidoreductase</keyword>
<reference evidence="2 3" key="1">
    <citation type="submission" date="2012-10" db="EMBL/GenBank/DDBJ databases">
        <authorList>
            <person name="Genoscope - CEA"/>
        </authorList>
    </citation>
    <scope>NUCLEOTIDE SEQUENCE [LARGE SCALE GENOMIC DNA]</scope>
    <source>
        <strain evidence="3">AM13 / DSM 14728</strain>
    </source>
</reference>
<evidence type="ECO:0000313" key="3">
    <source>
        <dbReference type="Proteomes" id="UP000010808"/>
    </source>
</evidence>
<dbReference type="PATRIC" id="fig|1121451.3.peg.3408"/>
<feature type="domain" description="NAD-dependent epimerase/dehydratase" evidence="1">
    <location>
        <begin position="3"/>
        <end position="230"/>
    </location>
</feature>
<dbReference type="Proteomes" id="UP000010808">
    <property type="component" value="Chromosome"/>
</dbReference>
<dbReference type="HOGENOM" id="CLU_007383_6_0_7"/>
<protein>
    <submittedName>
        <fullName evidence="2">Putative dihydroflavonol-4-reductase</fullName>
        <ecNumber evidence="2">1.1.1.219</ecNumber>
    </submittedName>
</protein>
<dbReference type="CDD" id="cd05228">
    <property type="entry name" value="AR_FR_like_1_SDR_e"/>
    <property type="match status" value="1"/>
</dbReference>
<dbReference type="InterPro" id="IPR051783">
    <property type="entry name" value="NAD(P)-dependent_oxidoreduct"/>
</dbReference>